<gene>
    <name evidence="1" type="ORF">SAMN06265361_10528</name>
</gene>
<dbReference type="InterPro" id="IPR013324">
    <property type="entry name" value="RNA_pol_sigma_r3/r4-like"/>
</dbReference>
<dbReference type="Gene3D" id="1.10.10.10">
    <property type="entry name" value="Winged helix-like DNA-binding domain superfamily/Winged helix DNA-binding domain"/>
    <property type="match status" value="1"/>
</dbReference>
<keyword evidence="2" id="KW-1185">Reference proteome</keyword>
<dbReference type="EMBL" id="FXTU01000005">
    <property type="protein sequence ID" value="SMP25443.1"/>
    <property type="molecule type" value="Genomic_DNA"/>
</dbReference>
<name>A0AA45WQV1_9BACL</name>
<dbReference type="AlphaFoldDB" id="A0AA45WQV1"/>
<organism evidence="1 2">
    <name type="scientific">Laceyella tengchongensis</name>
    <dbReference type="NCBI Taxonomy" id="574699"/>
    <lineage>
        <taxon>Bacteria</taxon>
        <taxon>Bacillati</taxon>
        <taxon>Bacillota</taxon>
        <taxon>Bacilli</taxon>
        <taxon>Bacillales</taxon>
        <taxon>Thermoactinomycetaceae</taxon>
        <taxon>Laceyella</taxon>
    </lineage>
</organism>
<dbReference type="Proteomes" id="UP001157946">
    <property type="component" value="Unassembled WGS sequence"/>
</dbReference>
<reference evidence="1" key="1">
    <citation type="submission" date="2017-05" db="EMBL/GenBank/DDBJ databases">
        <authorList>
            <person name="Varghese N."/>
            <person name="Submissions S."/>
        </authorList>
    </citation>
    <scope>NUCLEOTIDE SEQUENCE</scope>
    <source>
        <strain evidence="1">DSM 45262</strain>
    </source>
</reference>
<accession>A0AA45WQV1</accession>
<sequence length="153" mass="17707">MGRRGKKLDEKTREAIIAHYASCGNLSETARMFNVSVSTVHKVVKNSPADQFEELRNQKKKEHIEKAWSVINAYIEHVYNPELIQKTNARDSAIVIGTLWDKINREKELEFKGQEIELKRQELEQKNKAPEAPNVQIYLDALRGEVKDVFNDE</sequence>
<evidence type="ECO:0000313" key="2">
    <source>
        <dbReference type="Proteomes" id="UP001157946"/>
    </source>
</evidence>
<dbReference type="SUPFAM" id="SSF88659">
    <property type="entry name" value="Sigma3 and sigma4 domains of RNA polymerase sigma factors"/>
    <property type="match status" value="1"/>
</dbReference>
<comment type="caution">
    <text evidence="1">The sequence shown here is derived from an EMBL/GenBank/DDBJ whole genome shotgun (WGS) entry which is preliminary data.</text>
</comment>
<protein>
    <submittedName>
        <fullName evidence="1">Uncharacterized protein</fullName>
    </submittedName>
</protein>
<evidence type="ECO:0000313" key="1">
    <source>
        <dbReference type="EMBL" id="SMP25443.1"/>
    </source>
</evidence>
<proteinExistence type="predicted"/>
<dbReference type="InterPro" id="IPR036388">
    <property type="entry name" value="WH-like_DNA-bd_sf"/>
</dbReference>